<dbReference type="Proteomes" id="UP000741863">
    <property type="component" value="Unassembled WGS sequence"/>
</dbReference>
<reference evidence="2 3" key="1">
    <citation type="submission" date="2021-01" db="EMBL/GenBank/DDBJ databases">
        <title>Genomic Encyclopedia of Type Strains, Phase IV (KMG-IV): sequencing the most valuable type-strain genomes for metagenomic binning, comparative biology and taxonomic classification.</title>
        <authorList>
            <person name="Goeker M."/>
        </authorList>
    </citation>
    <scope>NUCLEOTIDE SEQUENCE [LARGE SCALE GENOMIC DNA]</scope>
    <source>
        <strain evidence="2 3">DSM 25540</strain>
    </source>
</reference>
<evidence type="ECO:0000313" key="3">
    <source>
        <dbReference type="Proteomes" id="UP000741863"/>
    </source>
</evidence>
<keyword evidence="1" id="KW-1133">Transmembrane helix</keyword>
<keyword evidence="1" id="KW-0472">Membrane</keyword>
<dbReference type="EMBL" id="JAFBEC010000005">
    <property type="protein sequence ID" value="MBM7633041.1"/>
    <property type="molecule type" value="Genomic_DNA"/>
</dbReference>
<feature type="transmembrane region" description="Helical" evidence="1">
    <location>
        <begin position="33"/>
        <end position="53"/>
    </location>
</feature>
<organism evidence="2 3">
    <name type="scientific">Geomicrobium sediminis</name>
    <dbReference type="NCBI Taxonomy" id="1347788"/>
    <lineage>
        <taxon>Bacteria</taxon>
        <taxon>Bacillati</taxon>
        <taxon>Bacillota</taxon>
        <taxon>Bacilli</taxon>
        <taxon>Bacillales</taxon>
        <taxon>Geomicrobium</taxon>
    </lineage>
</organism>
<proteinExistence type="predicted"/>
<comment type="caution">
    <text evidence="2">The sequence shown here is derived from an EMBL/GenBank/DDBJ whole genome shotgun (WGS) entry which is preliminary data.</text>
</comment>
<feature type="transmembrane region" description="Helical" evidence="1">
    <location>
        <begin position="7"/>
        <end position="27"/>
    </location>
</feature>
<evidence type="ECO:0000256" key="1">
    <source>
        <dbReference type="SAM" id="Phobius"/>
    </source>
</evidence>
<gene>
    <name evidence="2" type="ORF">JOD17_002135</name>
</gene>
<name>A0ABS2PCI0_9BACL</name>
<keyword evidence="1" id="KW-0812">Transmembrane</keyword>
<accession>A0ABS2PCI0</accession>
<sequence>MILATLLQIISWCCLLLSVYFFFLLLAYPDVALLPFIAFFMLGLLSRIIVKIIKNAKHRERP</sequence>
<protein>
    <submittedName>
        <fullName evidence="2">Multisubunit Na+/H+ antiporter MnhB subunit</fullName>
    </submittedName>
</protein>
<keyword evidence="3" id="KW-1185">Reference proteome</keyword>
<evidence type="ECO:0000313" key="2">
    <source>
        <dbReference type="EMBL" id="MBM7633041.1"/>
    </source>
</evidence>